<feature type="compositionally biased region" description="Low complexity" evidence="1">
    <location>
        <begin position="17"/>
        <end position="29"/>
    </location>
</feature>
<feature type="non-terminal residue" evidence="2">
    <location>
        <position position="78"/>
    </location>
</feature>
<protein>
    <submittedName>
        <fullName evidence="2">Uncharacterized protein</fullName>
    </submittedName>
</protein>
<reference evidence="2" key="1">
    <citation type="journal article" date="2019" name="Sci. Rep.">
        <title>Draft genome of Tanacetum cinerariifolium, the natural source of mosquito coil.</title>
        <authorList>
            <person name="Yamashiro T."/>
            <person name="Shiraishi A."/>
            <person name="Satake H."/>
            <person name="Nakayama K."/>
        </authorList>
    </citation>
    <scope>NUCLEOTIDE SEQUENCE</scope>
</reference>
<dbReference type="AlphaFoldDB" id="A0A699T3C9"/>
<organism evidence="2">
    <name type="scientific">Tanacetum cinerariifolium</name>
    <name type="common">Dalmatian daisy</name>
    <name type="synonym">Chrysanthemum cinerariifolium</name>
    <dbReference type="NCBI Taxonomy" id="118510"/>
    <lineage>
        <taxon>Eukaryota</taxon>
        <taxon>Viridiplantae</taxon>
        <taxon>Streptophyta</taxon>
        <taxon>Embryophyta</taxon>
        <taxon>Tracheophyta</taxon>
        <taxon>Spermatophyta</taxon>
        <taxon>Magnoliopsida</taxon>
        <taxon>eudicotyledons</taxon>
        <taxon>Gunneridae</taxon>
        <taxon>Pentapetalae</taxon>
        <taxon>asterids</taxon>
        <taxon>campanulids</taxon>
        <taxon>Asterales</taxon>
        <taxon>Asteraceae</taxon>
        <taxon>Asteroideae</taxon>
        <taxon>Anthemideae</taxon>
        <taxon>Anthemidinae</taxon>
        <taxon>Tanacetum</taxon>
    </lineage>
</organism>
<comment type="caution">
    <text evidence="2">The sequence shown here is derived from an EMBL/GenBank/DDBJ whole genome shotgun (WGS) entry which is preliminary data.</text>
</comment>
<accession>A0A699T3C9</accession>
<gene>
    <name evidence="2" type="ORF">Tci_876924</name>
</gene>
<feature type="region of interest" description="Disordered" evidence="1">
    <location>
        <begin position="1"/>
        <end position="78"/>
    </location>
</feature>
<evidence type="ECO:0000256" key="1">
    <source>
        <dbReference type="SAM" id="MobiDB-lite"/>
    </source>
</evidence>
<evidence type="ECO:0000313" key="2">
    <source>
        <dbReference type="EMBL" id="GFD04955.1"/>
    </source>
</evidence>
<proteinExistence type="predicted"/>
<name>A0A699T3C9_TANCI</name>
<feature type="non-terminal residue" evidence="2">
    <location>
        <position position="1"/>
    </location>
</feature>
<sequence length="78" mass="7854">PRTGHGYLPTLAPAQHSYPLQPFSSLPQSPNAPSDFGGALASTPSGPLLRLSRTIGGPATTASTAWPDPGTVARGTSS</sequence>
<dbReference type="EMBL" id="BKCJ011215089">
    <property type="protein sequence ID" value="GFD04955.1"/>
    <property type="molecule type" value="Genomic_DNA"/>
</dbReference>